<feature type="transmembrane region" description="Helical" evidence="8">
    <location>
        <begin position="452"/>
        <end position="469"/>
    </location>
</feature>
<comment type="subcellular location">
    <subcellularLocation>
        <location evidence="1">Membrane</location>
        <topology evidence="1">Multi-pass membrane protein</topology>
    </subcellularLocation>
</comment>
<dbReference type="GO" id="GO:0006874">
    <property type="term" value="P:intracellular calcium ion homeostasis"/>
    <property type="evidence" value="ECO:0007669"/>
    <property type="project" value="TreeGrafter"/>
</dbReference>
<feature type="transmembrane region" description="Helical" evidence="8">
    <location>
        <begin position="343"/>
        <end position="364"/>
    </location>
</feature>
<dbReference type="PANTHER" id="PTHR10846:SF8">
    <property type="entry name" value="INNER MEMBRANE PROTEIN YRBG"/>
    <property type="match status" value="1"/>
</dbReference>
<dbReference type="InterPro" id="IPR004837">
    <property type="entry name" value="NaCa_Exmemb"/>
</dbReference>
<feature type="transmembrane region" description="Helical" evidence="8">
    <location>
        <begin position="156"/>
        <end position="174"/>
    </location>
</feature>
<dbReference type="GO" id="GO:0005886">
    <property type="term" value="C:plasma membrane"/>
    <property type="evidence" value="ECO:0007669"/>
    <property type="project" value="TreeGrafter"/>
</dbReference>
<keyword evidence="4 8" id="KW-0812">Transmembrane</keyword>
<dbReference type="AlphaFoldDB" id="A0AB34JMF0"/>
<evidence type="ECO:0000259" key="9">
    <source>
        <dbReference type="Pfam" id="PF01699"/>
    </source>
</evidence>
<keyword evidence="6 8" id="KW-0472">Membrane</keyword>
<dbReference type="Proteomes" id="UP001515480">
    <property type="component" value="Unassembled WGS sequence"/>
</dbReference>
<dbReference type="GO" id="GO:0005262">
    <property type="term" value="F:calcium channel activity"/>
    <property type="evidence" value="ECO:0007669"/>
    <property type="project" value="TreeGrafter"/>
</dbReference>
<evidence type="ECO:0000256" key="2">
    <source>
        <dbReference type="ARBA" id="ARBA00005364"/>
    </source>
</evidence>
<feature type="transmembrane region" description="Helical" evidence="8">
    <location>
        <begin position="81"/>
        <end position="101"/>
    </location>
</feature>
<feature type="domain" description="Sodium/calcium exchanger membrane region" evidence="9">
    <location>
        <begin position="47"/>
        <end position="198"/>
    </location>
</feature>
<keyword evidence="5 8" id="KW-1133">Transmembrane helix</keyword>
<keyword evidence="11" id="KW-1185">Reference proteome</keyword>
<evidence type="ECO:0000256" key="6">
    <source>
        <dbReference type="ARBA" id="ARBA00023136"/>
    </source>
</evidence>
<organism evidence="10 11">
    <name type="scientific">Prymnesium parvum</name>
    <name type="common">Toxic golden alga</name>
    <dbReference type="NCBI Taxonomy" id="97485"/>
    <lineage>
        <taxon>Eukaryota</taxon>
        <taxon>Haptista</taxon>
        <taxon>Haptophyta</taxon>
        <taxon>Prymnesiophyceae</taxon>
        <taxon>Prymnesiales</taxon>
        <taxon>Prymnesiaceae</taxon>
        <taxon>Prymnesium</taxon>
    </lineage>
</organism>
<dbReference type="GO" id="GO:0008273">
    <property type="term" value="F:calcium, potassium:sodium antiporter activity"/>
    <property type="evidence" value="ECO:0007669"/>
    <property type="project" value="TreeGrafter"/>
</dbReference>
<reference evidence="10 11" key="1">
    <citation type="journal article" date="2024" name="Science">
        <title>Giant polyketide synthase enzymes in the biosynthesis of giant marine polyether toxins.</title>
        <authorList>
            <person name="Fallon T.R."/>
            <person name="Shende V.V."/>
            <person name="Wierzbicki I.H."/>
            <person name="Pendleton A.L."/>
            <person name="Watervoot N.F."/>
            <person name="Auber R.P."/>
            <person name="Gonzalez D.J."/>
            <person name="Wisecaver J.H."/>
            <person name="Moore B.S."/>
        </authorList>
    </citation>
    <scope>NUCLEOTIDE SEQUENCE [LARGE SCALE GENOMIC DNA]</scope>
    <source>
        <strain evidence="10 11">12B1</strain>
    </source>
</reference>
<protein>
    <recommendedName>
        <fullName evidence="9">Sodium/calcium exchanger membrane region domain-containing protein</fullName>
    </recommendedName>
</protein>
<dbReference type="InterPro" id="IPR044880">
    <property type="entry name" value="NCX_ion-bd_dom_sf"/>
</dbReference>
<keyword evidence="3" id="KW-0050">Antiport</keyword>
<dbReference type="Pfam" id="PF01699">
    <property type="entry name" value="Na_Ca_ex"/>
    <property type="match status" value="2"/>
</dbReference>
<feature type="transmembrane region" description="Helical" evidence="8">
    <location>
        <begin position="411"/>
        <end position="432"/>
    </location>
</feature>
<evidence type="ECO:0000313" key="10">
    <source>
        <dbReference type="EMBL" id="KAL1523131.1"/>
    </source>
</evidence>
<evidence type="ECO:0000256" key="4">
    <source>
        <dbReference type="ARBA" id="ARBA00022692"/>
    </source>
</evidence>
<name>A0AB34JMF0_PRYPA</name>
<feature type="transmembrane region" description="Helical" evidence="8">
    <location>
        <begin position="180"/>
        <end position="199"/>
    </location>
</feature>
<dbReference type="PANTHER" id="PTHR10846">
    <property type="entry name" value="SODIUM/POTASSIUM/CALCIUM EXCHANGER"/>
    <property type="match status" value="1"/>
</dbReference>
<comment type="similarity">
    <text evidence="2">Belongs to the Ca(2+):cation antiporter (CaCA) (TC 2.A.19) family. SLC24A subfamily.</text>
</comment>
<evidence type="ECO:0000313" key="11">
    <source>
        <dbReference type="Proteomes" id="UP001515480"/>
    </source>
</evidence>
<evidence type="ECO:0000256" key="8">
    <source>
        <dbReference type="SAM" id="Phobius"/>
    </source>
</evidence>
<proteinExistence type="inferred from homology"/>
<comment type="caution">
    <text evidence="10">The sequence shown here is derived from an EMBL/GenBank/DDBJ whole genome shotgun (WGS) entry which is preliminary data.</text>
</comment>
<sequence length="511" mass="54037">MANLTSIGECVLSAANRTCPNDDLCLDALDLTADGHVSAAGVLFEAFLLLYSFYAVAVIADCHLVVSLETLCVRWNVREDVAGASFMAFGSAAPEIIINAVSTIKTILADAEEDSSEDTALGVGAIIGSGMIAFTVIPGVCGLVTSEPLALKRRPLARDVLAYSLALLLLFLVLQRGTTSVEYGGLMVGLYVVYMLVVVSSPGVRQLYRVNVLGRAPRIKRSFVEQQQQQPAPPAESRRDEAGLSPLHAVGTSSSAVPTVIATAVPTHEAPQLWDALPVSPMEFSPLDITTSLSGAPPAPAGRPALAGVLRAAGALWKCLVAPLELMLRYTCPECAHDSPTAAWYPLTLLTAFTWVSFFSYLISAVVSRWGKLLCVPSSFLGLFVIAIGAEIPDTIQSVTVARRGYGSMAVSNSTGSQIINILIGLGLPWLLSSMAGKDIPLGSSAEVLQGMARMQALNVVVYLSLILLPTVPTWRPGDHSKASLGRKQAFALLLTYVVSIGIEAFSLATH</sequence>
<keyword evidence="3" id="KW-0813">Transport</keyword>
<accession>A0AB34JMF0</accession>
<feature type="region of interest" description="Disordered" evidence="7">
    <location>
        <begin position="223"/>
        <end position="242"/>
    </location>
</feature>
<feature type="transmembrane region" description="Helical" evidence="8">
    <location>
        <begin position="39"/>
        <end position="60"/>
    </location>
</feature>
<dbReference type="EMBL" id="JBGBPQ010000006">
    <property type="protein sequence ID" value="KAL1523131.1"/>
    <property type="molecule type" value="Genomic_DNA"/>
</dbReference>
<feature type="transmembrane region" description="Helical" evidence="8">
    <location>
        <begin position="370"/>
        <end position="390"/>
    </location>
</feature>
<feature type="transmembrane region" description="Helical" evidence="8">
    <location>
        <begin position="121"/>
        <end position="144"/>
    </location>
</feature>
<evidence type="ECO:0000256" key="1">
    <source>
        <dbReference type="ARBA" id="ARBA00004141"/>
    </source>
</evidence>
<evidence type="ECO:0000256" key="5">
    <source>
        <dbReference type="ARBA" id="ARBA00022989"/>
    </source>
</evidence>
<feature type="domain" description="Sodium/calcium exchanger membrane region" evidence="9">
    <location>
        <begin position="345"/>
        <end position="502"/>
    </location>
</feature>
<dbReference type="InterPro" id="IPR004481">
    <property type="entry name" value="K/Na/Ca-exchanger"/>
</dbReference>
<evidence type="ECO:0000256" key="7">
    <source>
        <dbReference type="SAM" id="MobiDB-lite"/>
    </source>
</evidence>
<gene>
    <name evidence="10" type="ORF">AB1Y20_018087</name>
</gene>
<dbReference type="Gene3D" id="1.20.1420.30">
    <property type="entry name" value="NCX, central ion-binding region"/>
    <property type="match status" value="2"/>
</dbReference>
<feature type="transmembrane region" description="Helical" evidence="8">
    <location>
        <begin position="490"/>
        <end position="509"/>
    </location>
</feature>
<evidence type="ECO:0000256" key="3">
    <source>
        <dbReference type="ARBA" id="ARBA00022449"/>
    </source>
</evidence>